<dbReference type="Pfam" id="PF20068">
    <property type="entry name" value="Amphi-Trp"/>
    <property type="match status" value="1"/>
</dbReference>
<dbReference type="Proteomes" id="UP000075321">
    <property type="component" value="Unassembled WGS sequence"/>
</dbReference>
<evidence type="ECO:0000259" key="1">
    <source>
        <dbReference type="Pfam" id="PF20068"/>
    </source>
</evidence>
<comment type="caution">
    <text evidence="2">The sequence shown here is derived from an EMBL/GenBank/DDBJ whole genome shotgun (WGS) entry which is preliminary data.</text>
</comment>
<accession>A0A151AIV0</accession>
<dbReference type="InterPro" id="IPR027598">
    <property type="entry name" value="Amphi-Trp_dom"/>
</dbReference>
<name>A0A151AIV0_9EURY</name>
<sequence length="83" mass="9139">MSDKTSDEQDLSRNEVADNLQTLAREIRGEGPADITVGNKSVALDPASVIEYDITVEERSPMLGGERETVTVTLDWEVEENTT</sequence>
<evidence type="ECO:0000313" key="3">
    <source>
        <dbReference type="Proteomes" id="UP000075321"/>
    </source>
</evidence>
<proteinExistence type="predicted"/>
<feature type="domain" description="Amphi-Trp" evidence="1">
    <location>
        <begin position="6"/>
        <end position="82"/>
    </location>
</feature>
<dbReference type="EMBL" id="LTAZ01000001">
    <property type="protein sequence ID" value="KYH27505.1"/>
    <property type="molecule type" value="Genomic_DNA"/>
</dbReference>
<organism evidence="2 3">
    <name type="scientific">Halalkalicoccus paucihalophilus</name>
    <dbReference type="NCBI Taxonomy" id="1008153"/>
    <lineage>
        <taxon>Archaea</taxon>
        <taxon>Methanobacteriati</taxon>
        <taxon>Methanobacteriota</taxon>
        <taxon>Stenosarchaea group</taxon>
        <taxon>Halobacteria</taxon>
        <taxon>Halobacteriales</taxon>
        <taxon>Halococcaceae</taxon>
        <taxon>Halalkalicoccus</taxon>
    </lineage>
</organism>
<dbReference type="RefSeq" id="WP_066378335.1">
    <property type="nucleotide sequence ID" value="NZ_LTAZ01000001.1"/>
</dbReference>
<reference evidence="2 3" key="1">
    <citation type="submission" date="2016-02" db="EMBL/GenBank/DDBJ databases">
        <title>Genome sequence of Halalkalicoccus paucihalophilus DSM 24557.</title>
        <authorList>
            <person name="Poehlein A."/>
            <person name="Daniel R."/>
        </authorList>
    </citation>
    <scope>NUCLEOTIDE SEQUENCE [LARGE SCALE GENOMIC DNA]</scope>
    <source>
        <strain evidence="2 3">DSM 24557</strain>
    </source>
</reference>
<keyword evidence="3" id="KW-1185">Reference proteome</keyword>
<gene>
    <name evidence="2" type="ORF">HAPAU_01730</name>
</gene>
<protein>
    <recommendedName>
        <fullName evidence="1">Amphi-Trp domain-containing protein</fullName>
    </recommendedName>
</protein>
<dbReference type="NCBIfam" id="TIGR04354">
    <property type="entry name" value="amphi-Trp"/>
    <property type="match status" value="1"/>
</dbReference>
<evidence type="ECO:0000313" key="2">
    <source>
        <dbReference type="EMBL" id="KYH27505.1"/>
    </source>
</evidence>
<dbReference type="AlphaFoldDB" id="A0A151AIV0"/>
<dbReference type="OrthoDB" id="282103at2157"/>
<dbReference type="PATRIC" id="fig|1008153.3.peg.176"/>